<dbReference type="PANTHER" id="PTHR11852:SF0">
    <property type="entry name" value="PLATELET-ACTIVATING FACTOR ACETYLHYDROLASE IB SUBUNIT BETA HOMOLOG"/>
    <property type="match status" value="1"/>
</dbReference>
<evidence type="ECO:0000313" key="4">
    <source>
        <dbReference type="RefSeq" id="XP_065674481.1"/>
    </source>
</evidence>
<sequence>MSKNGIKKTITLVSSPVNNFSSINHSSYDPLSFIEKRKKSNQSAGTNSFYCTNISPATTPSYRDNKAGWFETHNKHAALAVSSKSEVILIGDSIIAGLSRYHNVWRKYFNPLKALNFGIGGDRTQHVLWRAENLTLSQAIKYIVIHCGTNNLDHDNSQDIANGIISIGLVFQEFNPNIKIIVTGLLPRDSFSSSFRREKILQTNKRLKKLCKNKLNNFFYMKQDVDWTLEDGDLNVELYYSDCLHLVETGNNKLAISIVSILNKVRCEENIMYSSDDLESEFHTNFIKKRQFSKRRGSPLFFSANKRLRNQEFVYESRNSLAEETDSKSNKSLRKQYSVSKLTSAIKSKIHAAIVGRKNEDTKLTSVAKSIDISSLDDMKRKKARLLKFDI</sequence>
<dbReference type="InterPro" id="IPR036514">
    <property type="entry name" value="SGNH_hydro_sf"/>
</dbReference>
<name>A0ABM4DIZ7_HYDVU</name>
<dbReference type="GeneID" id="100200004"/>
<evidence type="ECO:0000259" key="2">
    <source>
        <dbReference type="Pfam" id="PF13472"/>
    </source>
</evidence>
<dbReference type="Proteomes" id="UP001652625">
    <property type="component" value="Chromosome 14"/>
</dbReference>
<gene>
    <name evidence="4" type="primary">LOC100200004</name>
</gene>
<dbReference type="SUPFAM" id="SSF52266">
    <property type="entry name" value="SGNH hydrolase"/>
    <property type="match status" value="1"/>
</dbReference>
<keyword evidence="3" id="KW-1185">Reference proteome</keyword>
<dbReference type="PANTHER" id="PTHR11852">
    <property type="entry name" value="PLATELET-ACTIVATING FACTOR ACETYLHYDROLASE"/>
    <property type="match status" value="1"/>
</dbReference>
<comment type="similarity">
    <text evidence="1">Belongs to the 'GDSL' lipolytic enzyme family. Platelet-activating factor acetylhydrolase IB beta/gamma subunits subfamily.</text>
</comment>
<dbReference type="Pfam" id="PF13472">
    <property type="entry name" value="Lipase_GDSL_2"/>
    <property type="match status" value="1"/>
</dbReference>
<accession>A0ABM4DIZ7</accession>
<dbReference type="InterPro" id="IPR013830">
    <property type="entry name" value="SGNH_hydro"/>
</dbReference>
<proteinExistence type="inferred from homology"/>
<organism evidence="3 4">
    <name type="scientific">Hydra vulgaris</name>
    <name type="common">Hydra</name>
    <name type="synonym">Hydra attenuata</name>
    <dbReference type="NCBI Taxonomy" id="6087"/>
    <lineage>
        <taxon>Eukaryota</taxon>
        <taxon>Metazoa</taxon>
        <taxon>Cnidaria</taxon>
        <taxon>Hydrozoa</taxon>
        <taxon>Hydroidolina</taxon>
        <taxon>Anthoathecata</taxon>
        <taxon>Aplanulata</taxon>
        <taxon>Hydridae</taxon>
        <taxon>Hydra</taxon>
    </lineage>
</organism>
<dbReference type="Gene3D" id="3.40.50.1110">
    <property type="entry name" value="SGNH hydrolase"/>
    <property type="match status" value="1"/>
</dbReference>
<evidence type="ECO:0000313" key="3">
    <source>
        <dbReference type="Proteomes" id="UP001652625"/>
    </source>
</evidence>
<dbReference type="RefSeq" id="XP_065674481.1">
    <property type="nucleotide sequence ID" value="XM_065818409.1"/>
</dbReference>
<evidence type="ECO:0000256" key="1">
    <source>
        <dbReference type="ARBA" id="ARBA00038184"/>
    </source>
</evidence>
<feature type="domain" description="SGNH hydrolase-type esterase" evidence="2">
    <location>
        <begin position="89"/>
        <end position="251"/>
    </location>
</feature>
<protein>
    <submittedName>
        <fullName evidence="4">Platelet-activating factor acetylhydrolase IB subunit alpha1</fullName>
    </submittedName>
</protein>
<reference evidence="4" key="1">
    <citation type="submission" date="2025-08" db="UniProtKB">
        <authorList>
            <consortium name="RefSeq"/>
        </authorList>
    </citation>
    <scope>IDENTIFICATION</scope>
</reference>